<feature type="domain" description="O-methyltransferase dimerisation" evidence="10">
    <location>
        <begin position="39"/>
        <end position="133"/>
    </location>
</feature>
<dbReference type="Pfam" id="PF08100">
    <property type="entry name" value="Dimerisation"/>
    <property type="match status" value="1"/>
</dbReference>
<name>A0AAN9IC63_CROPI</name>
<organism evidence="11 12">
    <name type="scientific">Crotalaria pallida</name>
    <name type="common">Smooth rattlebox</name>
    <name type="synonym">Crotalaria striata</name>
    <dbReference type="NCBI Taxonomy" id="3830"/>
    <lineage>
        <taxon>Eukaryota</taxon>
        <taxon>Viridiplantae</taxon>
        <taxon>Streptophyta</taxon>
        <taxon>Embryophyta</taxon>
        <taxon>Tracheophyta</taxon>
        <taxon>Spermatophyta</taxon>
        <taxon>Magnoliopsida</taxon>
        <taxon>eudicotyledons</taxon>
        <taxon>Gunneridae</taxon>
        <taxon>Pentapetalae</taxon>
        <taxon>rosids</taxon>
        <taxon>fabids</taxon>
        <taxon>Fabales</taxon>
        <taxon>Fabaceae</taxon>
        <taxon>Papilionoideae</taxon>
        <taxon>50 kb inversion clade</taxon>
        <taxon>genistoids sensu lato</taxon>
        <taxon>core genistoids</taxon>
        <taxon>Crotalarieae</taxon>
        <taxon>Crotalaria</taxon>
    </lineage>
</organism>
<dbReference type="GO" id="GO:0047763">
    <property type="term" value="F:caffeate O-methyltransferase activity"/>
    <property type="evidence" value="ECO:0007669"/>
    <property type="project" value="UniProtKB-EC"/>
</dbReference>
<keyword evidence="3" id="KW-0808">Transferase</keyword>
<dbReference type="GO" id="GO:0032259">
    <property type="term" value="P:methylation"/>
    <property type="evidence" value="ECO:0007669"/>
    <property type="project" value="UniProtKB-KW"/>
</dbReference>
<dbReference type="InterPro" id="IPR036388">
    <property type="entry name" value="WH-like_DNA-bd_sf"/>
</dbReference>
<dbReference type="PROSITE" id="PS51683">
    <property type="entry name" value="SAM_OMT_II"/>
    <property type="match status" value="1"/>
</dbReference>
<comment type="caution">
    <text evidence="11">The sequence shown here is derived from an EMBL/GenBank/DDBJ whole genome shotgun (WGS) entry which is preliminary data.</text>
</comment>
<gene>
    <name evidence="11" type="ORF">RIF29_16570</name>
</gene>
<evidence type="ECO:0000256" key="3">
    <source>
        <dbReference type="ARBA" id="ARBA00022679"/>
    </source>
</evidence>
<dbReference type="FunFam" id="3.40.50.150:FF:000061">
    <property type="entry name" value="Caffeic acid O-methyltransferase"/>
    <property type="match status" value="1"/>
</dbReference>
<dbReference type="InterPro" id="IPR016461">
    <property type="entry name" value="COMT-like"/>
</dbReference>
<dbReference type="InterPro" id="IPR036390">
    <property type="entry name" value="WH_DNA-bd_sf"/>
</dbReference>
<evidence type="ECO:0000313" key="12">
    <source>
        <dbReference type="Proteomes" id="UP001372338"/>
    </source>
</evidence>
<dbReference type="GO" id="GO:0046983">
    <property type="term" value="F:protein dimerization activity"/>
    <property type="evidence" value="ECO:0007669"/>
    <property type="project" value="InterPro"/>
</dbReference>
<dbReference type="FunFam" id="1.10.10.10:FF:000357">
    <property type="entry name" value="Caffeic acid 3-O-methyltransferase"/>
    <property type="match status" value="1"/>
</dbReference>
<feature type="domain" description="O-methyltransferase C-terminal" evidence="9">
    <location>
        <begin position="158"/>
        <end position="363"/>
    </location>
</feature>
<evidence type="ECO:0000313" key="11">
    <source>
        <dbReference type="EMBL" id="KAK7275453.1"/>
    </source>
</evidence>
<evidence type="ECO:0000256" key="2">
    <source>
        <dbReference type="ARBA" id="ARBA00022603"/>
    </source>
</evidence>
<feature type="active site" description="Proton acceptor" evidence="8">
    <location>
        <position position="287"/>
    </location>
</feature>
<evidence type="ECO:0000256" key="5">
    <source>
        <dbReference type="ARBA" id="ARBA00022733"/>
    </source>
</evidence>
<dbReference type="Gene3D" id="3.40.50.150">
    <property type="entry name" value="Vaccinia Virus protein VP39"/>
    <property type="match status" value="1"/>
</dbReference>
<dbReference type="EC" id="2.1.1.68" evidence="6"/>
<evidence type="ECO:0000256" key="6">
    <source>
        <dbReference type="ARBA" id="ARBA00039011"/>
    </source>
</evidence>
<proteinExistence type="predicted"/>
<dbReference type="AlphaFoldDB" id="A0AAN9IC63"/>
<protein>
    <recommendedName>
        <fullName evidence="6">caffeate O-methyltransferase</fullName>
        <ecNumber evidence="6">2.1.1.68</ecNumber>
    </recommendedName>
</protein>
<dbReference type="InterPro" id="IPR001077">
    <property type="entry name" value="COMT_C"/>
</dbReference>
<evidence type="ECO:0000256" key="7">
    <source>
        <dbReference type="ARBA" id="ARBA00045231"/>
    </source>
</evidence>
<keyword evidence="2" id="KW-0489">Methyltransferase</keyword>
<dbReference type="SUPFAM" id="SSF46785">
    <property type="entry name" value="Winged helix' DNA-binding domain"/>
    <property type="match status" value="1"/>
</dbReference>
<dbReference type="Gene3D" id="1.10.10.10">
    <property type="entry name" value="Winged helix-like DNA-binding domain superfamily/Winged helix DNA-binding domain"/>
    <property type="match status" value="1"/>
</dbReference>
<dbReference type="InterPro" id="IPR029063">
    <property type="entry name" value="SAM-dependent_MTases_sf"/>
</dbReference>
<dbReference type="Proteomes" id="UP001372338">
    <property type="component" value="Unassembled WGS sequence"/>
</dbReference>
<comment type="pathway">
    <text evidence="1">Aromatic compound metabolism; phenylpropanoid biosynthesis.</text>
</comment>
<accession>A0AAN9IC63</accession>
<dbReference type="InterPro" id="IPR012967">
    <property type="entry name" value="COMT_dimerisation"/>
</dbReference>
<dbReference type="PIRSF" id="PIRSF005739">
    <property type="entry name" value="O-mtase"/>
    <property type="match status" value="1"/>
</dbReference>
<sequence>MEKAEQNHNVALHAYIDPKEKQLNQQKITVEEKSFTYAMQLVNSSVLCMAMQSAIELGVFDIIDKAGFGAKLSAKDIAEKLSCKNPDAASMLDRVLRLLASHSIVDCSVVDDENGPPPHLERLYSMAPVTKYFACNGGGGSLGPLMVLTQEKAILDSWYQLKDAILEGGIPFNRVHGKHVFEYANLNSSFNQLFSVAMINSATLIMNKILESYKGFEHINRLVDVGGGLGVTLNIITSKYPHILGINFDLPHVIERASPYPGVEHIGGDMFESVPEGDAILMKCVLHDWSDEHCLKVLKNCYAAISDDGKVIVVEGVLPFEPETTAAVKSISQFDVLMMTTNPGGKERSEQEFMTLAKRAGFSGIRYKCFVYDVWVMEFFK</sequence>
<evidence type="ECO:0000259" key="10">
    <source>
        <dbReference type="Pfam" id="PF08100"/>
    </source>
</evidence>
<evidence type="ECO:0000259" key="9">
    <source>
        <dbReference type="Pfam" id="PF00891"/>
    </source>
</evidence>
<keyword evidence="5" id="KW-0438">Lignin biosynthesis</keyword>
<dbReference type="EMBL" id="JAYWIO010000003">
    <property type="protein sequence ID" value="KAK7275453.1"/>
    <property type="molecule type" value="Genomic_DNA"/>
</dbReference>
<keyword evidence="12" id="KW-1185">Reference proteome</keyword>
<evidence type="ECO:0000256" key="8">
    <source>
        <dbReference type="PIRSR" id="PIRSR005739-1"/>
    </source>
</evidence>
<dbReference type="PANTHER" id="PTHR11746">
    <property type="entry name" value="O-METHYLTRANSFERASE"/>
    <property type="match status" value="1"/>
</dbReference>
<dbReference type="GO" id="GO:0009809">
    <property type="term" value="P:lignin biosynthetic process"/>
    <property type="evidence" value="ECO:0007669"/>
    <property type="project" value="UniProtKB-KW"/>
</dbReference>
<evidence type="ECO:0000256" key="4">
    <source>
        <dbReference type="ARBA" id="ARBA00022691"/>
    </source>
</evidence>
<dbReference type="Pfam" id="PF00891">
    <property type="entry name" value="Methyltransf_2"/>
    <property type="match status" value="1"/>
</dbReference>
<keyword evidence="4" id="KW-0949">S-adenosyl-L-methionine</keyword>
<comment type="function">
    <text evidence="7">Catalyzes the conversion of caffeic acid to ferulic acid and of 5-hydroxyferulic acid to sinapic acid. The resulting products may subsequently be converted to the corresponding alcohols that are incorporated into lignins.</text>
</comment>
<evidence type="ECO:0000256" key="1">
    <source>
        <dbReference type="ARBA" id="ARBA00004928"/>
    </source>
</evidence>
<reference evidence="11 12" key="1">
    <citation type="submission" date="2024-01" db="EMBL/GenBank/DDBJ databases">
        <title>The genomes of 5 underutilized Papilionoideae crops provide insights into root nodulation and disease resistanc.</title>
        <authorList>
            <person name="Yuan L."/>
        </authorList>
    </citation>
    <scope>NUCLEOTIDE SEQUENCE [LARGE SCALE GENOMIC DNA]</scope>
    <source>
        <strain evidence="11">ZHUSHIDOU_FW_LH</strain>
        <tissue evidence="11">Leaf</tissue>
    </source>
</reference>
<dbReference type="GO" id="GO:0008757">
    <property type="term" value="F:S-adenosylmethionine-dependent methyltransferase activity"/>
    <property type="evidence" value="ECO:0007669"/>
    <property type="project" value="UniProtKB-ARBA"/>
</dbReference>
<dbReference type="SUPFAM" id="SSF53335">
    <property type="entry name" value="S-adenosyl-L-methionine-dependent methyltransferases"/>
    <property type="match status" value="1"/>
</dbReference>